<gene>
    <name evidence="8" type="ORF">V2H41_03815</name>
</gene>
<dbReference type="CDD" id="cd08991">
    <property type="entry name" value="GH43_HoAraf43-like"/>
    <property type="match status" value="1"/>
</dbReference>
<evidence type="ECO:0000256" key="5">
    <source>
        <dbReference type="ARBA" id="ARBA00023295"/>
    </source>
</evidence>
<organism evidence="8 9">
    <name type="scientific">Niabella digestorum</name>
    <dbReference type="NCBI Taxonomy" id="3117701"/>
    <lineage>
        <taxon>Bacteria</taxon>
        <taxon>Pseudomonadati</taxon>
        <taxon>Bacteroidota</taxon>
        <taxon>Chitinophagia</taxon>
        <taxon>Chitinophagales</taxon>
        <taxon>Chitinophagaceae</taxon>
        <taxon>Niabella</taxon>
    </lineage>
</organism>
<keyword evidence="4" id="KW-0119">Carbohydrate metabolism</keyword>
<keyword evidence="2" id="KW-0858">Xylan degradation</keyword>
<dbReference type="Pfam" id="PF04616">
    <property type="entry name" value="Glyco_hydro_43"/>
    <property type="match status" value="1"/>
</dbReference>
<dbReference type="EMBL" id="JAZGLY010000002">
    <property type="protein sequence ID" value="MEE6186392.1"/>
    <property type="molecule type" value="Genomic_DNA"/>
</dbReference>
<keyword evidence="3 6" id="KW-0378">Hydrolase</keyword>
<evidence type="ECO:0000313" key="9">
    <source>
        <dbReference type="Proteomes" id="UP001357452"/>
    </source>
</evidence>
<evidence type="ECO:0000256" key="6">
    <source>
        <dbReference type="RuleBase" id="RU361187"/>
    </source>
</evidence>
<comment type="similarity">
    <text evidence="1 6">Belongs to the glycosyl hydrolase 43 family.</text>
</comment>
<feature type="chain" id="PRO_5047377506" evidence="7">
    <location>
        <begin position="21"/>
        <end position="314"/>
    </location>
</feature>
<comment type="caution">
    <text evidence="8">The sequence shown here is derived from an EMBL/GenBank/DDBJ whole genome shotgun (WGS) entry which is preliminary data.</text>
</comment>
<dbReference type="Proteomes" id="UP001357452">
    <property type="component" value="Unassembled WGS sequence"/>
</dbReference>
<evidence type="ECO:0000256" key="3">
    <source>
        <dbReference type="ARBA" id="ARBA00022801"/>
    </source>
</evidence>
<evidence type="ECO:0000256" key="1">
    <source>
        <dbReference type="ARBA" id="ARBA00009865"/>
    </source>
</evidence>
<keyword evidence="5 6" id="KW-0326">Glycosidase</keyword>
<feature type="signal peptide" evidence="7">
    <location>
        <begin position="1"/>
        <end position="20"/>
    </location>
</feature>
<evidence type="ECO:0000256" key="4">
    <source>
        <dbReference type="ARBA" id="ARBA00023277"/>
    </source>
</evidence>
<dbReference type="InterPro" id="IPR023296">
    <property type="entry name" value="Glyco_hydro_beta-prop_sf"/>
</dbReference>
<protein>
    <submittedName>
        <fullName evidence="8">Glycoside hydrolase family 43 protein</fullName>
    </submittedName>
</protein>
<keyword evidence="2" id="KW-0624">Polysaccharide degradation</keyword>
<dbReference type="PANTHER" id="PTHR43772:SF2">
    <property type="entry name" value="PUTATIVE (AFU_ORTHOLOGUE AFUA_2G04480)-RELATED"/>
    <property type="match status" value="1"/>
</dbReference>
<dbReference type="RefSeq" id="WP_330973801.1">
    <property type="nucleotide sequence ID" value="NZ_JAZGLY010000002.1"/>
</dbReference>
<evidence type="ECO:0000256" key="2">
    <source>
        <dbReference type="ARBA" id="ARBA00022651"/>
    </source>
</evidence>
<name>A0ABU7RF07_9BACT</name>
<keyword evidence="7" id="KW-0732">Signal</keyword>
<dbReference type="PANTHER" id="PTHR43772">
    <property type="entry name" value="ENDO-1,4-BETA-XYLANASE"/>
    <property type="match status" value="1"/>
</dbReference>
<reference evidence="8 9" key="1">
    <citation type="submission" date="2024-01" db="EMBL/GenBank/DDBJ databases">
        <title>Niabella digestum sp. nov., isolated from waste digestion system.</title>
        <authorList>
            <person name="Zhang L."/>
        </authorList>
    </citation>
    <scope>NUCLEOTIDE SEQUENCE [LARGE SCALE GENOMIC DNA]</scope>
    <source>
        <strain evidence="8 9">A18</strain>
    </source>
</reference>
<dbReference type="Gene3D" id="2.115.10.20">
    <property type="entry name" value="Glycosyl hydrolase domain, family 43"/>
    <property type="match status" value="1"/>
</dbReference>
<dbReference type="GO" id="GO:0016787">
    <property type="term" value="F:hydrolase activity"/>
    <property type="evidence" value="ECO:0007669"/>
    <property type="project" value="UniProtKB-KW"/>
</dbReference>
<keyword evidence="9" id="KW-1185">Reference proteome</keyword>
<accession>A0ABU7RF07</accession>
<evidence type="ECO:0000256" key="7">
    <source>
        <dbReference type="SAM" id="SignalP"/>
    </source>
</evidence>
<dbReference type="InterPro" id="IPR052176">
    <property type="entry name" value="Glycosyl_Hydrlase_43_Enz"/>
</dbReference>
<sequence>MKRLLLLALFWVLGVVQLHAQNSRHDNPLMADPTIFYHNGIYYLYGTGPGAHGFKVFTSTDKVHWEDKGMVLKPGESYGEKNFWAPQIFQYKGKFYMAYTASEHIAIAEADSPLGPFTQKVLRPVDSSQRMIDPFILIDGGKIYMYHVRLENANRIFVGELTEDLSTLKHETLKECIYPEANTWEDVENKKWKVTEGPTVIKHKGVYYLLYSGNGFRSPDYAVGYATATNPVGPWKKYEGNPIISRKDIGLNGPGHGDVLIDKDGKMYYVLHVHYSDTSIGPRKTAIVDIRFKKVAKGPDVIEADFSTFRLLKK</sequence>
<evidence type="ECO:0000313" key="8">
    <source>
        <dbReference type="EMBL" id="MEE6186392.1"/>
    </source>
</evidence>
<proteinExistence type="inferred from homology"/>
<dbReference type="InterPro" id="IPR006710">
    <property type="entry name" value="Glyco_hydro_43"/>
</dbReference>
<dbReference type="SUPFAM" id="SSF75005">
    <property type="entry name" value="Arabinanase/levansucrase/invertase"/>
    <property type="match status" value="1"/>
</dbReference>